<evidence type="ECO:0000313" key="1">
    <source>
        <dbReference type="EMBL" id="KAJ3549404.1"/>
    </source>
</evidence>
<dbReference type="Proteomes" id="UP001148662">
    <property type="component" value="Unassembled WGS sequence"/>
</dbReference>
<reference evidence="1" key="1">
    <citation type="submission" date="2022-07" db="EMBL/GenBank/DDBJ databases">
        <title>Genome Sequence of Phlebia brevispora.</title>
        <authorList>
            <person name="Buettner E."/>
        </authorList>
    </citation>
    <scope>NUCLEOTIDE SEQUENCE</scope>
    <source>
        <strain evidence="1">MPL23</strain>
    </source>
</reference>
<evidence type="ECO:0000313" key="2">
    <source>
        <dbReference type="Proteomes" id="UP001148662"/>
    </source>
</evidence>
<protein>
    <submittedName>
        <fullName evidence="1">Uncharacterized protein</fullName>
    </submittedName>
</protein>
<accession>A0ACC1SZ94</accession>
<dbReference type="EMBL" id="JANHOG010000932">
    <property type="protein sequence ID" value="KAJ3549404.1"/>
    <property type="molecule type" value="Genomic_DNA"/>
</dbReference>
<proteinExistence type="predicted"/>
<sequence length="348" mass="38669">MAPVRNARVVYASIPEHFPEPGKHIIYDDSQTIDLDNVPLNGGVLVKVLVFSNDPYLRERMRDPSDTSVSFVAPFQLNEPIENYSVGRVVRSESPEFKKGDYVYGALKCQEYVVVDPKVAMRTKQFMRLEVHPDIPLSVYVGACGMPGQTAYFGWREFADPQPGDVVFVTTAAGPVGSFVVQLAKASGLKVIASTGSEKKVEFVRSLGADVVFNYKTANTEDVLKKEGPINIFWDNVGGEVLGYALANAASRAKFIECGQMSGYNTGYPAIRNVEQIFVRGLKVYGFLAYNHTYYKPDFYREIPPKVARGEIKYREDIKHGLDKLPEAIFELQKGENEGKSVIIVAEA</sequence>
<keyword evidence="2" id="KW-1185">Reference proteome</keyword>
<name>A0ACC1SZ94_9APHY</name>
<organism evidence="1 2">
    <name type="scientific">Phlebia brevispora</name>
    <dbReference type="NCBI Taxonomy" id="194682"/>
    <lineage>
        <taxon>Eukaryota</taxon>
        <taxon>Fungi</taxon>
        <taxon>Dikarya</taxon>
        <taxon>Basidiomycota</taxon>
        <taxon>Agaricomycotina</taxon>
        <taxon>Agaricomycetes</taxon>
        <taxon>Polyporales</taxon>
        <taxon>Meruliaceae</taxon>
        <taxon>Phlebia</taxon>
    </lineage>
</organism>
<comment type="caution">
    <text evidence="1">The sequence shown here is derived from an EMBL/GenBank/DDBJ whole genome shotgun (WGS) entry which is preliminary data.</text>
</comment>
<gene>
    <name evidence="1" type="ORF">NM688_g5179</name>
</gene>